<accession>A0A2B4S831</accession>
<dbReference type="CDD" id="cd22744">
    <property type="entry name" value="OTU"/>
    <property type="match status" value="1"/>
</dbReference>
<evidence type="ECO:0000313" key="3">
    <source>
        <dbReference type="Proteomes" id="UP000225706"/>
    </source>
</evidence>
<gene>
    <name evidence="2" type="ORF">AWC38_SpisGene10207</name>
</gene>
<proteinExistence type="predicted"/>
<name>A0A2B4S831_STYPI</name>
<dbReference type="AlphaFoldDB" id="A0A2B4S831"/>
<reference evidence="3" key="1">
    <citation type="journal article" date="2017" name="bioRxiv">
        <title>Comparative analysis of the genomes of Stylophora pistillata and Acropora digitifera provides evidence for extensive differences between species of corals.</title>
        <authorList>
            <person name="Voolstra C.R."/>
            <person name="Li Y."/>
            <person name="Liew Y.J."/>
            <person name="Baumgarten S."/>
            <person name="Zoccola D."/>
            <person name="Flot J.-F."/>
            <person name="Tambutte S."/>
            <person name="Allemand D."/>
            <person name="Aranda M."/>
        </authorList>
    </citation>
    <scope>NUCLEOTIDE SEQUENCE [LARGE SCALE GENOMIC DNA]</scope>
</reference>
<evidence type="ECO:0000256" key="1">
    <source>
        <dbReference type="SAM" id="MobiDB-lite"/>
    </source>
</evidence>
<organism evidence="2 3">
    <name type="scientific">Stylophora pistillata</name>
    <name type="common">Smooth cauliflower coral</name>
    <dbReference type="NCBI Taxonomy" id="50429"/>
    <lineage>
        <taxon>Eukaryota</taxon>
        <taxon>Metazoa</taxon>
        <taxon>Cnidaria</taxon>
        <taxon>Anthozoa</taxon>
        <taxon>Hexacorallia</taxon>
        <taxon>Scleractinia</taxon>
        <taxon>Astrocoeniina</taxon>
        <taxon>Pocilloporidae</taxon>
        <taxon>Stylophora</taxon>
    </lineage>
</organism>
<protein>
    <submittedName>
        <fullName evidence="2">Uncharacterized protein</fullName>
    </submittedName>
</protein>
<dbReference type="EMBL" id="LSMT01000157">
    <property type="protein sequence ID" value="PFX25193.1"/>
    <property type="molecule type" value="Genomic_DNA"/>
</dbReference>
<keyword evidence="3" id="KW-1185">Reference proteome</keyword>
<comment type="caution">
    <text evidence="2">The sequence shown here is derived from an EMBL/GenBank/DDBJ whole genome shotgun (WGS) entry which is preliminary data.</text>
</comment>
<sequence length="532" mass="59496">MRQWSKAEIDSIPLLSSSAVKEINNLQHHVIKDCLSGIPTSGGTNRNEAIHKSLNTSLKWSRIGLELALVFLGLLFYKWNERKISGKLTNKRKKVTYIQPVETYRVMIEDSTTDEQFGGSLTIQENAEAADCEFGENLSDIDEAINCINYLLEEHSDTSSDDDSLSLDDQNCDISDDEDCINYLNNAEIANAIQKASNFSCLSKHLEGIKSEASFSRSANDLIHFQNALCLLSTVTNKAQYSGTDLDEFLHLNNLQRIKIPGDRNSFFVPLAFMIQQQLAKCTLNVEAKAHMEYLGLVKDYEAEANAFLQDGHFASELGNSMPLAASNALRISLVVFTGMLNFPVLPICPRDRTQSDNPIYLAYDMRFAGLYDGIEQQTTVQQDERQQRSTSPQSGNQHQVTCRGKKVRSGSAPITCSAQKWRHHNSSTEGLSGKSFTEFKAGGTMTVHWTLFEELVLMELLVALLASDKLETEVLYKEYNHVVDTVRPTAIKDCLGKKTERQVAHKLSKLSSGQKVFAALMKEQIRLNQGE</sequence>
<feature type="compositionally biased region" description="Polar residues" evidence="1">
    <location>
        <begin position="390"/>
        <end position="401"/>
    </location>
</feature>
<dbReference type="Proteomes" id="UP000225706">
    <property type="component" value="Unassembled WGS sequence"/>
</dbReference>
<evidence type="ECO:0000313" key="2">
    <source>
        <dbReference type="EMBL" id="PFX25193.1"/>
    </source>
</evidence>
<feature type="region of interest" description="Disordered" evidence="1">
    <location>
        <begin position="379"/>
        <end position="407"/>
    </location>
</feature>